<dbReference type="Pfam" id="PF12244">
    <property type="entry name" value="DUF3606"/>
    <property type="match status" value="1"/>
</dbReference>
<evidence type="ECO:0000313" key="1">
    <source>
        <dbReference type="EMBL" id="GGY98937.1"/>
    </source>
</evidence>
<dbReference type="OrthoDB" id="7030114at2"/>
<dbReference type="EMBL" id="CP038026">
    <property type="protein sequence ID" value="QBQ37150.1"/>
    <property type="molecule type" value="Genomic_DNA"/>
</dbReference>
<reference evidence="1" key="3">
    <citation type="submission" date="2022-12" db="EMBL/GenBank/DDBJ databases">
        <authorList>
            <person name="Sun Q."/>
            <person name="Kim S."/>
        </authorList>
    </citation>
    <scope>NUCLEOTIDE SEQUENCE</scope>
    <source>
        <strain evidence="1">KCTC 12344</strain>
    </source>
</reference>
<gene>
    <name evidence="2" type="ORF">E1742_13930</name>
    <name evidence="1" type="ORF">GCM10007388_35700</name>
</gene>
<evidence type="ECO:0000313" key="4">
    <source>
        <dbReference type="Proteomes" id="UP000619512"/>
    </source>
</evidence>
<evidence type="ECO:0000313" key="3">
    <source>
        <dbReference type="Proteomes" id="UP000294359"/>
    </source>
</evidence>
<dbReference type="Proteomes" id="UP000294359">
    <property type="component" value="Chromosome"/>
</dbReference>
<protein>
    <submittedName>
        <fullName evidence="1">DUF3606 domain-containing protein</fullName>
    </submittedName>
</protein>
<reference evidence="1" key="1">
    <citation type="journal article" date="2014" name="Int. J. Syst. Evol. Microbiol.">
        <title>Complete genome sequence of Corynebacterium casei LMG S-19264T (=DSM 44701T), isolated from a smear-ripened cheese.</title>
        <authorList>
            <consortium name="US DOE Joint Genome Institute (JGI-PGF)"/>
            <person name="Walter F."/>
            <person name="Albersmeier A."/>
            <person name="Kalinowski J."/>
            <person name="Ruckert C."/>
        </authorList>
    </citation>
    <scope>NUCLEOTIDE SEQUENCE</scope>
    <source>
        <strain evidence="1">KCTC 12344</strain>
    </source>
</reference>
<evidence type="ECO:0000313" key="2">
    <source>
        <dbReference type="EMBL" id="QBQ37150.1"/>
    </source>
</evidence>
<proteinExistence type="predicted"/>
<dbReference type="AlphaFoldDB" id="A0A4P7BFX2"/>
<name>A0A4P7BFX2_9BURK</name>
<sequence length="60" mass="6847">MSDNLQDRGAQDRSRINVNEPWELRYWTKELGLSEDELREAVKVAGTSASAVRQHLGKPH</sequence>
<dbReference type="RefSeq" id="WP_134385518.1">
    <property type="nucleotide sequence ID" value="NZ_BMWW01000006.1"/>
</dbReference>
<keyword evidence="3" id="KW-1185">Reference proteome</keyword>
<organism evidence="1 4">
    <name type="scientific">Pseudoduganella plicata</name>
    <dbReference type="NCBI Taxonomy" id="321984"/>
    <lineage>
        <taxon>Bacteria</taxon>
        <taxon>Pseudomonadati</taxon>
        <taxon>Pseudomonadota</taxon>
        <taxon>Betaproteobacteria</taxon>
        <taxon>Burkholderiales</taxon>
        <taxon>Oxalobacteraceae</taxon>
        <taxon>Telluria group</taxon>
        <taxon>Pseudoduganella</taxon>
    </lineage>
</organism>
<dbReference type="EMBL" id="BMWW01000006">
    <property type="protein sequence ID" value="GGY98937.1"/>
    <property type="molecule type" value="Genomic_DNA"/>
</dbReference>
<dbReference type="Proteomes" id="UP000619512">
    <property type="component" value="Unassembled WGS sequence"/>
</dbReference>
<reference evidence="2 3" key="2">
    <citation type="submission" date="2019-03" db="EMBL/GenBank/DDBJ databases">
        <title>Draft Genome Sequences of Six Type Strains of the Genus Massilia.</title>
        <authorList>
            <person name="Miess H."/>
            <person name="Frediansyhah A."/>
            <person name="Gross H."/>
        </authorList>
    </citation>
    <scope>NUCLEOTIDE SEQUENCE [LARGE SCALE GENOMIC DNA]</scope>
    <source>
        <strain evidence="2 3">DSM 17505</strain>
    </source>
</reference>
<dbReference type="InterPro" id="IPR022037">
    <property type="entry name" value="DUF3606"/>
</dbReference>
<accession>A0A4P7BFX2</accession>